<feature type="repeat" description="ANK" evidence="3">
    <location>
        <begin position="1299"/>
        <end position="1331"/>
    </location>
</feature>
<reference evidence="6" key="1">
    <citation type="submission" date="2021-02" db="EMBL/GenBank/DDBJ databases">
        <title>Psilocybe cubensis genome.</title>
        <authorList>
            <person name="Mckernan K.J."/>
            <person name="Crawford S."/>
            <person name="Trippe A."/>
            <person name="Kane L.T."/>
            <person name="Mclaughlin S."/>
        </authorList>
    </citation>
    <scope>NUCLEOTIDE SEQUENCE [LARGE SCALE GENOMIC DNA]</scope>
    <source>
        <strain evidence="6">MGC-MH-2018</strain>
    </source>
</reference>
<dbReference type="PROSITE" id="PS50088">
    <property type="entry name" value="ANK_REPEAT"/>
    <property type="match status" value="16"/>
</dbReference>
<keyword evidence="4" id="KW-0175">Coiled coil</keyword>
<keyword evidence="2 3" id="KW-0040">ANK repeat</keyword>
<evidence type="ECO:0000256" key="3">
    <source>
        <dbReference type="PROSITE-ProRule" id="PRU00023"/>
    </source>
</evidence>
<feature type="repeat" description="ANK" evidence="3">
    <location>
        <begin position="1034"/>
        <end position="1066"/>
    </location>
</feature>
<dbReference type="PANTHER" id="PTHR24171">
    <property type="entry name" value="ANKYRIN REPEAT DOMAIN-CONTAINING PROTEIN 39-RELATED"/>
    <property type="match status" value="1"/>
</dbReference>
<feature type="repeat" description="ANK" evidence="3">
    <location>
        <begin position="1067"/>
        <end position="1099"/>
    </location>
</feature>
<protein>
    <recommendedName>
        <fullName evidence="5">NACHT domain-containing protein</fullName>
    </recommendedName>
</protein>
<dbReference type="InterPro" id="IPR007111">
    <property type="entry name" value="NACHT_NTPase"/>
</dbReference>
<dbReference type="PANTHER" id="PTHR24171:SF10">
    <property type="entry name" value="ANKYRIN REPEAT DOMAIN-CONTAINING PROTEIN 29-LIKE"/>
    <property type="match status" value="1"/>
</dbReference>
<feature type="repeat" description="ANK" evidence="3">
    <location>
        <begin position="1199"/>
        <end position="1231"/>
    </location>
</feature>
<evidence type="ECO:0000256" key="2">
    <source>
        <dbReference type="ARBA" id="ARBA00023043"/>
    </source>
</evidence>
<dbReference type="InterPro" id="IPR002110">
    <property type="entry name" value="Ankyrin_rpt"/>
</dbReference>
<dbReference type="Gene3D" id="1.25.40.20">
    <property type="entry name" value="Ankyrin repeat-containing domain"/>
    <property type="match status" value="4"/>
</dbReference>
<dbReference type="EMBL" id="JAFIQS010000015">
    <property type="protein sequence ID" value="KAG5163336.1"/>
    <property type="molecule type" value="Genomic_DNA"/>
</dbReference>
<dbReference type="InterPro" id="IPR027417">
    <property type="entry name" value="P-loop_NTPase"/>
</dbReference>
<dbReference type="Gene3D" id="3.40.50.300">
    <property type="entry name" value="P-loop containing nucleotide triphosphate hydrolases"/>
    <property type="match status" value="1"/>
</dbReference>
<dbReference type="InterPro" id="IPR056884">
    <property type="entry name" value="NPHP3-like_N"/>
</dbReference>
<evidence type="ECO:0000256" key="4">
    <source>
        <dbReference type="SAM" id="Coils"/>
    </source>
</evidence>
<dbReference type="Pfam" id="PF00023">
    <property type="entry name" value="Ank"/>
    <property type="match status" value="3"/>
</dbReference>
<feature type="repeat" description="ANK" evidence="3">
    <location>
        <begin position="1232"/>
        <end position="1264"/>
    </location>
</feature>
<feature type="repeat" description="ANK" evidence="3">
    <location>
        <begin position="836"/>
        <end position="868"/>
    </location>
</feature>
<feature type="coiled-coil region" evidence="4">
    <location>
        <begin position="119"/>
        <end position="149"/>
    </location>
</feature>
<name>A0A8H7XNT9_PSICU</name>
<feature type="repeat" description="ANK" evidence="3">
    <location>
        <begin position="1133"/>
        <end position="1165"/>
    </location>
</feature>
<feature type="repeat" description="ANK" evidence="3">
    <location>
        <begin position="1332"/>
        <end position="1364"/>
    </location>
</feature>
<organism evidence="6">
    <name type="scientific">Psilocybe cubensis</name>
    <name type="common">Psychedelic mushroom</name>
    <name type="synonym">Stropharia cubensis</name>
    <dbReference type="NCBI Taxonomy" id="181762"/>
    <lineage>
        <taxon>Eukaryota</taxon>
        <taxon>Fungi</taxon>
        <taxon>Dikarya</taxon>
        <taxon>Basidiomycota</taxon>
        <taxon>Agaricomycotina</taxon>
        <taxon>Agaricomycetes</taxon>
        <taxon>Agaricomycetidae</taxon>
        <taxon>Agaricales</taxon>
        <taxon>Agaricineae</taxon>
        <taxon>Strophariaceae</taxon>
        <taxon>Psilocybe</taxon>
    </lineage>
</organism>
<dbReference type="PROSITE" id="PS50297">
    <property type="entry name" value="ANK_REP_REGION"/>
    <property type="match status" value="13"/>
</dbReference>
<feature type="repeat" description="ANK" evidence="3">
    <location>
        <begin position="1001"/>
        <end position="1033"/>
    </location>
</feature>
<feature type="repeat" description="ANK" evidence="3">
    <location>
        <begin position="1100"/>
        <end position="1132"/>
    </location>
</feature>
<dbReference type="SUPFAM" id="SSF52540">
    <property type="entry name" value="P-loop containing nucleoside triphosphate hydrolases"/>
    <property type="match status" value="1"/>
</dbReference>
<feature type="domain" description="NACHT" evidence="5">
    <location>
        <begin position="286"/>
        <end position="429"/>
    </location>
</feature>
<keyword evidence="1" id="KW-0677">Repeat</keyword>
<proteinExistence type="predicted"/>
<accession>A0A8H7XNT9</accession>
<sequence>MNKVPLAQVHVAQFEEQIEQLLDNDSKSFPLKDRKGETVAQIDISLFLCETPDDFISDFMEKVDHDVSNLKSIEGGSKRVFSVLGPVLQSMKALMDNFADAHPLLKTAWKVVSSVYDAMQETEIKGQEIQELAENLREMLATANEKLDLPKVPHAVDIIKEIGQYSLQVASIIHEYTKLSFAGRAVNLQGVSMQKRIDECQRRRVALNKRLYGHVKEEEIMEEVKKEVFKVKNEILEKEIFKWLWPSDHPNDISEILSEARRKHQTGSCSWFFKHNKFERWLLNPGFIWVYGKAGSGKTILMCSVLDQLPEPNSSTAVGRFLFDARDGQTETQLHMKFIRSLACQLCDSRHGGIPQEMVDLRNKCGAFQPLDDQLEETVLRILAGFDRVFIAIDALDECMDRQRTLDWVQKLLTKADTPTHVHLIVTSRREPDITDVFDNLNGDRIDVVNPANQDIGQYISEHMKSPKLPQIDEETRTEVEYKLRNRANGSFRYIALMLAELQQCASLDDLKKALSQLPNGLDEIYARVLSKCKEENSFDLRIFLQFLAFSVSDIEVDELAETITIETSSDGSTTFNAEKRYLNLSDVLELCGGLVVVTSDFRNRSEFCFPQKKISYRLMQNIIRHHQVVSFFGEGVSYVQSSSRQVRLAEAASHIEISKTLLSYLLEIHATTNKSVFPLKNYAVKTWTEYVRYQGVDGDVAVFEITARLLRLGIPALVNSHIYGLDLFDPTEMVQRIPPRPLHWASLLGLVGVVKYLLGDVNNLNPKKDTDHQKGISSSRNSVDVSEVCLKHFIDVNAIGGKYGTALQAASYRGHKSIVELLLQHGADVNAMGGKYGTALQVASYKGHDFIVEALIEHGADVNAMDGQYGTALQAASYMGHESIVEALLQHGADVNAIGGQHDTALQAASFVGDDFIVKTLLQNGADVNAIGGKYGTALQVASYCGHKTIVKTLLQNGADVNAMDGQYGTALQVASYRGYYSIVEALLQHSTDVNVMGGQYGTALQAASYCGHKSIVELLLQHGADVNAMGGKYGTALQMASYKGHDSIVEALLEHGADVNVMDGQYGTALQAASYGGHESIVEALLKHGADVNATGGQYGTALHVASCRAWYPIVEALLQHGADVNAIGGQYGTVLQAASYEGDDLIITALLQHGADVNAMDGQYGTPLQVVSDRGHCSTAVILLQHGADVNVIGGQCGTALQAASYEGNEFIVALLLQHGADVNALGGQYGTALQAASYGGDTSVVRDLLNEGANINAIAGKYGTALVAASCTGNEYTVYFLLLCGANVNAVGGEYGGTALHAASYHGYYSIVDLLLHHKADVNASDGDHNDALQAACSRGHDDIVELLLNHNAKVASLDYLDCLTKPTVQEKLRIAYVAQEENVH</sequence>
<dbReference type="Pfam" id="PF12796">
    <property type="entry name" value="Ank_2"/>
    <property type="match status" value="5"/>
</dbReference>
<dbReference type="PROSITE" id="PS50837">
    <property type="entry name" value="NACHT"/>
    <property type="match status" value="1"/>
</dbReference>
<comment type="caution">
    <text evidence="6">The sequence shown here is derived from an EMBL/GenBank/DDBJ whole genome shotgun (WGS) entry which is preliminary data.</text>
</comment>
<feature type="repeat" description="ANK" evidence="3">
    <location>
        <begin position="1166"/>
        <end position="1198"/>
    </location>
</feature>
<gene>
    <name evidence="6" type="ORF">JR316_011682</name>
</gene>
<dbReference type="SMART" id="SM00248">
    <property type="entry name" value="ANK"/>
    <property type="match status" value="18"/>
</dbReference>
<evidence type="ECO:0000256" key="1">
    <source>
        <dbReference type="ARBA" id="ARBA00022737"/>
    </source>
</evidence>
<dbReference type="SUPFAM" id="SSF48403">
    <property type="entry name" value="Ankyrin repeat"/>
    <property type="match status" value="2"/>
</dbReference>
<feature type="repeat" description="ANK" evidence="3">
    <location>
        <begin position="935"/>
        <end position="967"/>
    </location>
</feature>
<evidence type="ECO:0000313" key="6">
    <source>
        <dbReference type="EMBL" id="KAG5163336.1"/>
    </source>
</evidence>
<feature type="repeat" description="ANK" evidence="3">
    <location>
        <begin position="968"/>
        <end position="1000"/>
    </location>
</feature>
<feature type="repeat" description="ANK" evidence="3">
    <location>
        <begin position="869"/>
        <end position="901"/>
    </location>
</feature>
<feature type="repeat" description="ANK" evidence="3">
    <location>
        <begin position="803"/>
        <end position="835"/>
    </location>
</feature>
<feature type="repeat" description="ANK" evidence="3">
    <location>
        <begin position="902"/>
        <end position="934"/>
    </location>
</feature>
<dbReference type="Pfam" id="PF24883">
    <property type="entry name" value="NPHP3_N"/>
    <property type="match status" value="1"/>
</dbReference>
<dbReference type="InterPro" id="IPR036770">
    <property type="entry name" value="Ankyrin_rpt-contain_sf"/>
</dbReference>
<evidence type="ECO:0000259" key="5">
    <source>
        <dbReference type="PROSITE" id="PS50837"/>
    </source>
</evidence>